<accession>A0A4R3K3L0</accession>
<evidence type="ECO:0000256" key="2">
    <source>
        <dbReference type="ARBA" id="ARBA00025626"/>
    </source>
</evidence>
<dbReference type="AlphaFoldDB" id="A0A4R3K3L0"/>
<keyword evidence="4" id="KW-1185">Reference proteome</keyword>
<dbReference type="InterPro" id="IPR010154">
    <property type="entry name" value="CRISPR-assoc_Cas7/Cst2/DevR"/>
</dbReference>
<evidence type="ECO:0000256" key="1">
    <source>
        <dbReference type="ARBA" id="ARBA00023118"/>
    </source>
</evidence>
<sequence>MKIAGWDNTPIISSGSGTKKVVQFAPEATIMDYPEIDLFGYLKTTAKTEEAKGGSNKRAAVVRLSNAIALEPFNGDLDYMTNMGLSVRDKDTQNSIAQSEIHKSFYTYTITIDLDKVGIDGDIEIENIEKANRVKQFLDQVEFLYRDIKGRRENMSPVFAIGGIYERKNPYFENRLKFSYKNNLAIECLGEILEDDDVKKNTSIGCLSDILANENDIKTKLPNVGTINKFFINLKAEVDNYYE</sequence>
<gene>
    <name evidence="3" type="ORF">EDC37_1178</name>
</gene>
<comment type="caution">
    <text evidence="3">The sequence shown here is derived from an EMBL/GenBank/DDBJ whole genome shotgun (WGS) entry which is preliminary data.</text>
</comment>
<organism evidence="3 4">
    <name type="scientific">Pectinatus cerevisiiphilus</name>
    <dbReference type="NCBI Taxonomy" id="86956"/>
    <lineage>
        <taxon>Bacteria</taxon>
        <taxon>Bacillati</taxon>
        <taxon>Bacillota</taxon>
        <taxon>Negativicutes</taxon>
        <taxon>Selenomonadales</taxon>
        <taxon>Selenomonadaceae</taxon>
        <taxon>Pectinatus</taxon>
    </lineage>
</organism>
<dbReference type="NCBIfam" id="TIGR01875">
    <property type="entry name" value="cas_MJ0381"/>
    <property type="match status" value="1"/>
</dbReference>
<dbReference type="InterPro" id="IPR013414">
    <property type="entry name" value="Cas7/Cst2/DevR_sub_I-B/Tneap"/>
</dbReference>
<reference evidence="3 4" key="1">
    <citation type="submission" date="2019-03" db="EMBL/GenBank/DDBJ databases">
        <title>Genomic Encyclopedia of Type Strains, Phase IV (KMG-IV): sequencing the most valuable type-strain genomes for metagenomic binning, comparative biology and taxonomic classification.</title>
        <authorList>
            <person name="Goeker M."/>
        </authorList>
    </citation>
    <scope>NUCLEOTIDE SEQUENCE [LARGE SCALE GENOMIC DNA]</scope>
    <source>
        <strain evidence="3 4">DSM 20467</strain>
    </source>
</reference>
<name>A0A4R3K3L0_9FIRM</name>
<proteinExistence type="predicted"/>
<dbReference type="NCBIfam" id="TIGR02585">
    <property type="entry name" value="cas_Cst2_DevR"/>
    <property type="match status" value="1"/>
</dbReference>
<dbReference type="Proteomes" id="UP000295188">
    <property type="component" value="Unassembled WGS sequence"/>
</dbReference>
<evidence type="ECO:0000313" key="4">
    <source>
        <dbReference type="Proteomes" id="UP000295188"/>
    </source>
</evidence>
<comment type="function">
    <text evidence="2">CRISPR (clustered regularly interspaced short palindromic repeat) is an adaptive immune system that provides protection against mobile genetic elements (viruses, transposable elements and conjugative plasmids). CRISPR clusters contain spacers, sequences complementary to antecedent mobile elements, and target invading nucleic acids. CRISPR clusters are transcribed and processed into CRISPR RNA (crRNA).</text>
</comment>
<protein>
    <submittedName>
        <fullName evidence="3">CRISPR-associated Cst2 family autoregulator</fullName>
    </submittedName>
</protein>
<dbReference type="EMBL" id="SMAA01000017">
    <property type="protein sequence ID" value="TCS77237.1"/>
    <property type="molecule type" value="Genomic_DNA"/>
</dbReference>
<evidence type="ECO:0000313" key="3">
    <source>
        <dbReference type="EMBL" id="TCS77237.1"/>
    </source>
</evidence>
<dbReference type="Pfam" id="PF01905">
    <property type="entry name" value="DevR"/>
    <property type="match status" value="1"/>
</dbReference>
<keyword evidence="1" id="KW-0051">Antiviral defense</keyword>
<dbReference type="GO" id="GO:0051607">
    <property type="term" value="P:defense response to virus"/>
    <property type="evidence" value="ECO:0007669"/>
    <property type="project" value="UniProtKB-KW"/>
</dbReference>